<feature type="domain" description="GPR180-like N-terminal" evidence="9">
    <location>
        <begin position="66"/>
        <end position="166"/>
    </location>
</feature>
<evidence type="ECO:0000256" key="2">
    <source>
        <dbReference type="ARBA" id="ARBA00022692"/>
    </source>
</evidence>
<evidence type="ECO:0000256" key="1">
    <source>
        <dbReference type="ARBA" id="ARBA00004141"/>
    </source>
</evidence>
<keyword evidence="4 7" id="KW-0472">Membrane</keyword>
<feature type="transmembrane region" description="Helical" evidence="7">
    <location>
        <begin position="272"/>
        <end position="297"/>
    </location>
</feature>
<dbReference type="PANTHER" id="PTHR23252">
    <property type="entry name" value="INTIMAL THICKNESS RECEPTOR-RELATED"/>
    <property type="match status" value="1"/>
</dbReference>
<protein>
    <recommendedName>
        <fullName evidence="12">Transmembrane protein</fullName>
    </recommendedName>
</protein>
<evidence type="ECO:0000256" key="4">
    <source>
        <dbReference type="ARBA" id="ARBA00023136"/>
    </source>
</evidence>
<feature type="transmembrane region" description="Helical" evidence="7">
    <location>
        <begin position="421"/>
        <end position="439"/>
    </location>
</feature>
<evidence type="ECO:0008006" key="12">
    <source>
        <dbReference type="Google" id="ProtNLM"/>
    </source>
</evidence>
<feature type="compositionally biased region" description="Basic and acidic residues" evidence="6">
    <location>
        <begin position="624"/>
        <end position="640"/>
    </location>
</feature>
<comment type="subcellular location">
    <subcellularLocation>
        <location evidence="1">Membrane</location>
        <topology evidence="1">Multi-pass membrane protein</topology>
    </subcellularLocation>
</comment>
<feature type="transmembrane region" description="Helical" evidence="7">
    <location>
        <begin position="378"/>
        <end position="401"/>
    </location>
</feature>
<dbReference type="InterPro" id="IPR019336">
    <property type="entry name" value="GPR180/TMEM145_TM"/>
</dbReference>
<feature type="transmembrane region" description="Helical" evidence="7">
    <location>
        <begin position="345"/>
        <end position="366"/>
    </location>
</feature>
<evidence type="ECO:0000256" key="6">
    <source>
        <dbReference type="SAM" id="MobiDB-lite"/>
    </source>
</evidence>
<feature type="region of interest" description="Disordered" evidence="6">
    <location>
        <begin position="623"/>
        <end position="685"/>
    </location>
</feature>
<evidence type="ECO:0000256" key="3">
    <source>
        <dbReference type="ARBA" id="ARBA00022989"/>
    </source>
</evidence>
<dbReference type="Pfam" id="PF10192">
    <property type="entry name" value="GPR180-TMEM145_TM"/>
    <property type="match status" value="1"/>
</dbReference>
<sequence length="685" mass="77379">MSSEVSNRALSSVTIPMRGYSGIGGGGGSHIYHHRSWWSWFYFVAIIGNVILVGLQNGVLVEGKIVKGRLVTHEKWRFLDRFCFLSLAGMFQYEIEYDSQHGYVSLLLYPDLQWGNAYNNPKAKTCHQKLNALSFADHQRIILMPPHPLIRDSLDSGCEPVRQRRRFKLNRGSSRQQVTITTTSEPFFNESITRPATFVPTTEEPEEEEETITSTKLVCTAKRNFRSARERWWFITVASCNNTRGLDVKYKFRMSNGFKGDYWYEHFSADEFYILPILTGFCFVYLFLLFSAILFAVELKCRQLLHVTYKLFMVSLALQNAGIVALCIAYGNYASNGIGLPYVKFLGRVLEGLSEFIFMLLLLLLAKGYTVTRGRLRVASAIKLTLFNCVYLVIYALLFLFEQYTFDPGLVLYIYESPAGYGILVLRILGWFMFVYAIFFTLKHYPEKSSFYLPFFGIYSLWFLSGPVVILISNHAIDKWVREKVAISIQHFCMFVGHLIFLMLTRPSAANKSFPYHVRTTQVGANSNDNFDNDQMDHFDAHCYAPTYVDANGRTVDIFTVTGVLQRGATVNGTGGRGPNLDVFNAGPTVIPASAPPAVPALFPLPPPKYVDAFPHQEPGQVEEMLKEPDESDLETDRSIGSDVNDATNGGSEAERNGGSRVVSGQPPRSKDRSNVYACNNNEDE</sequence>
<feature type="domain" description="GPR180-like N-terminal" evidence="9">
    <location>
        <begin position="209"/>
        <end position="250"/>
    </location>
</feature>
<keyword evidence="3 7" id="KW-1133">Transmembrane helix</keyword>
<dbReference type="Proteomes" id="UP001642540">
    <property type="component" value="Unassembled WGS sequence"/>
</dbReference>
<evidence type="ECO:0000259" key="9">
    <source>
        <dbReference type="Pfam" id="PF21892"/>
    </source>
</evidence>
<accession>A0ABP1R3J6</accession>
<name>A0ABP1R3J6_9HEXA</name>
<evidence type="ECO:0000313" key="10">
    <source>
        <dbReference type="EMBL" id="CAL8118713.1"/>
    </source>
</evidence>
<gene>
    <name evidence="10" type="ORF">ODALV1_LOCUS18254</name>
</gene>
<feature type="domain" description="GPR180/TMEM145 transmembrane" evidence="8">
    <location>
        <begin position="281"/>
        <end position="501"/>
    </location>
</feature>
<dbReference type="InterPro" id="IPR053880">
    <property type="entry name" value="GPR180-like_N"/>
</dbReference>
<evidence type="ECO:0000259" key="8">
    <source>
        <dbReference type="Pfam" id="PF10192"/>
    </source>
</evidence>
<dbReference type="InterPro" id="IPR047831">
    <property type="entry name" value="GPR180/TMEM145"/>
</dbReference>
<dbReference type="PANTHER" id="PTHR23252:SF24">
    <property type="entry name" value="TRANSMEMBRANE PROTEIN 145"/>
    <property type="match status" value="1"/>
</dbReference>
<keyword evidence="5" id="KW-0325">Glycoprotein</keyword>
<dbReference type="EMBL" id="CAXLJM020000057">
    <property type="protein sequence ID" value="CAL8118713.1"/>
    <property type="molecule type" value="Genomic_DNA"/>
</dbReference>
<keyword evidence="2 7" id="KW-0812">Transmembrane</keyword>
<proteinExistence type="predicted"/>
<evidence type="ECO:0000256" key="7">
    <source>
        <dbReference type="SAM" id="Phobius"/>
    </source>
</evidence>
<feature type="transmembrane region" description="Helical" evidence="7">
    <location>
        <begin position="309"/>
        <end position="333"/>
    </location>
</feature>
<evidence type="ECO:0000313" key="11">
    <source>
        <dbReference type="Proteomes" id="UP001642540"/>
    </source>
</evidence>
<dbReference type="Pfam" id="PF21892">
    <property type="entry name" value="TMEM145_N"/>
    <property type="match status" value="2"/>
</dbReference>
<keyword evidence="11" id="KW-1185">Reference proteome</keyword>
<evidence type="ECO:0000256" key="5">
    <source>
        <dbReference type="ARBA" id="ARBA00023180"/>
    </source>
</evidence>
<feature type="transmembrane region" description="Helical" evidence="7">
    <location>
        <begin position="40"/>
        <end position="60"/>
    </location>
</feature>
<feature type="transmembrane region" description="Helical" evidence="7">
    <location>
        <begin position="451"/>
        <end position="473"/>
    </location>
</feature>
<organism evidence="10 11">
    <name type="scientific">Orchesella dallaii</name>
    <dbReference type="NCBI Taxonomy" id="48710"/>
    <lineage>
        <taxon>Eukaryota</taxon>
        <taxon>Metazoa</taxon>
        <taxon>Ecdysozoa</taxon>
        <taxon>Arthropoda</taxon>
        <taxon>Hexapoda</taxon>
        <taxon>Collembola</taxon>
        <taxon>Entomobryomorpha</taxon>
        <taxon>Entomobryoidea</taxon>
        <taxon>Orchesellidae</taxon>
        <taxon>Orchesellinae</taxon>
        <taxon>Orchesella</taxon>
    </lineage>
</organism>
<comment type="caution">
    <text evidence="10">The sequence shown here is derived from an EMBL/GenBank/DDBJ whole genome shotgun (WGS) entry which is preliminary data.</text>
</comment>
<reference evidence="10 11" key="1">
    <citation type="submission" date="2024-08" db="EMBL/GenBank/DDBJ databases">
        <authorList>
            <person name="Cucini C."/>
            <person name="Frati F."/>
        </authorList>
    </citation>
    <scope>NUCLEOTIDE SEQUENCE [LARGE SCALE GENOMIC DNA]</scope>
</reference>
<feature type="transmembrane region" description="Helical" evidence="7">
    <location>
        <begin position="485"/>
        <end position="504"/>
    </location>
</feature>